<dbReference type="Proteomes" id="UP000184693">
    <property type="component" value="Unassembled WGS sequence"/>
</dbReference>
<keyword evidence="1" id="KW-0812">Transmembrane</keyword>
<feature type="transmembrane region" description="Helical" evidence="1">
    <location>
        <begin position="128"/>
        <end position="147"/>
    </location>
</feature>
<feature type="transmembrane region" description="Helical" evidence="1">
    <location>
        <begin position="179"/>
        <end position="197"/>
    </location>
</feature>
<keyword evidence="1" id="KW-1133">Transmembrane helix</keyword>
<dbReference type="SMART" id="SM00267">
    <property type="entry name" value="GGDEF"/>
    <property type="match status" value="1"/>
</dbReference>
<dbReference type="OrthoDB" id="9812260at2"/>
<organism evidence="3 4">
    <name type="scientific">Paraburkholderia phenazinium</name>
    <dbReference type="NCBI Taxonomy" id="60549"/>
    <lineage>
        <taxon>Bacteria</taxon>
        <taxon>Pseudomonadati</taxon>
        <taxon>Pseudomonadota</taxon>
        <taxon>Betaproteobacteria</taxon>
        <taxon>Burkholderiales</taxon>
        <taxon>Burkholderiaceae</taxon>
        <taxon>Paraburkholderia</taxon>
    </lineage>
</organism>
<name>A0A1N6K3I1_9BURK</name>
<dbReference type="PANTHER" id="PTHR44757:SF2">
    <property type="entry name" value="BIOFILM ARCHITECTURE MAINTENANCE PROTEIN MBAA"/>
    <property type="match status" value="1"/>
</dbReference>
<keyword evidence="1" id="KW-0472">Membrane</keyword>
<dbReference type="InterPro" id="IPR043128">
    <property type="entry name" value="Rev_trsase/Diguanyl_cyclase"/>
</dbReference>
<dbReference type="RefSeq" id="WP_074267841.1">
    <property type="nucleotide sequence ID" value="NZ_FSRM01000002.1"/>
</dbReference>
<feature type="transmembrane region" description="Helical" evidence="1">
    <location>
        <begin position="70"/>
        <end position="89"/>
    </location>
</feature>
<feature type="transmembrane region" description="Helical" evidence="1">
    <location>
        <begin position="154"/>
        <end position="173"/>
    </location>
</feature>
<reference evidence="3 4" key="1">
    <citation type="submission" date="2016-11" db="EMBL/GenBank/DDBJ databases">
        <authorList>
            <person name="Jaros S."/>
            <person name="Januszkiewicz K."/>
            <person name="Wedrychowicz H."/>
        </authorList>
    </citation>
    <scope>NUCLEOTIDE SEQUENCE [LARGE SCALE GENOMIC DNA]</scope>
    <source>
        <strain evidence="3 4">GAS86</strain>
    </source>
</reference>
<dbReference type="InterPro" id="IPR052155">
    <property type="entry name" value="Biofilm_reg_signaling"/>
</dbReference>
<evidence type="ECO:0000313" key="4">
    <source>
        <dbReference type="Proteomes" id="UP000184693"/>
    </source>
</evidence>
<dbReference type="PANTHER" id="PTHR44757">
    <property type="entry name" value="DIGUANYLATE CYCLASE DGCP"/>
    <property type="match status" value="1"/>
</dbReference>
<dbReference type="PROSITE" id="PS50887">
    <property type="entry name" value="GGDEF"/>
    <property type="match status" value="1"/>
</dbReference>
<dbReference type="NCBIfam" id="TIGR00254">
    <property type="entry name" value="GGDEF"/>
    <property type="match status" value="1"/>
</dbReference>
<feature type="transmembrane region" description="Helical" evidence="1">
    <location>
        <begin position="32"/>
        <end position="58"/>
    </location>
</feature>
<evidence type="ECO:0000256" key="1">
    <source>
        <dbReference type="SAM" id="Phobius"/>
    </source>
</evidence>
<dbReference type="CDD" id="cd01949">
    <property type="entry name" value="GGDEF"/>
    <property type="match status" value="1"/>
</dbReference>
<dbReference type="InterPro" id="IPR000160">
    <property type="entry name" value="GGDEF_dom"/>
</dbReference>
<dbReference type="SUPFAM" id="SSF55073">
    <property type="entry name" value="Nucleotide cyclase"/>
    <property type="match status" value="1"/>
</dbReference>
<dbReference type="Gene3D" id="3.30.70.270">
    <property type="match status" value="1"/>
</dbReference>
<feature type="transmembrane region" description="Helical" evidence="1">
    <location>
        <begin position="101"/>
        <end position="122"/>
    </location>
</feature>
<proteinExistence type="predicted"/>
<dbReference type="Pfam" id="PF00990">
    <property type="entry name" value="GGDEF"/>
    <property type="match status" value="1"/>
</dbReference>
<dbReference type="InterPro" id="IPR029787">
    <property type="entry name" value="Nucleotide_cyclase"/>
</dbReference>
<gene>
    <name evidence="3" type="ORF">SAMN05444168_5930</name>
</gene>
<evidence type="ECO:0000259" key="2">
    <source>
        <dbReference type="PROSITE" id="PS50887"/>
    </source>
</evidence>
<sequence>MKNTQQIYSLPRGRLAKWLVAPGQDTPHEIRVALVGTLFGTLPIFFGGVSNTIAVAWALAYRHPTLPFQLWLAAEILVCATRLCVLFFSRRRAAQAKETPTDLYILLAPLWGATVGYGAFVSAISGDWVAATLSFLSAAAMVGGICFRNFAAPRLVAVMIFCSLGPCCIGALLAREPVLLLTLLQIPFYMFAMSVAAQRLNGMLISTMKAERENSHRARHDGLTGLLNREGLFKAVGPRGTPPVTAGMTLLYLDLDGFKPVNDAYGHEAGDMLLIQVATRLRALGSPHALVARMGGDEFVIVDRIVDGHASQEMAAAVARAIEQPFEIAPGLAITVGASVGMATVTTEDTDIDAVLRLADNAMYDAKRRKKGGLGLEHQAPEAAGIAVEAFVVEGPTD</sequence>
<dbReference type="AlphaFoldDB" id="A0A1N6K3I1"/>
<feature type="domain" description="GGDEF" evidence="2">
    <location>
        <begin position="246"/>
        <end position="379"/>
    </location>
</feature>
<evidence type="ECO:0000313" key="3">
    <source>
        <dbReference type="EMBL" id="SIO51138.1"/>
    </source>
</evidence>
<protein>
    <submittedName>
        <fullName evidence="3">Diguanylate cyclase (GGDEF) domain-containing protein</fullName>
    </submittedName>
</protein>
<dbReference type="EMBL" id="FSRM01000002">
    <property type="protein sequence ID" value="SIO51138.1"/>
    <property type="molecule type" value="Genomic_DNA"/>
</dbReference>
<accession>A0A1N6K3I1</accession>